<dbReference type="Gene3D" id="3.20.20.70">
    <property type="entry name" value="Aldolase class I"/>
    <property type="match status" value="1"/>
</dbReference>
<dbReference type="GO" id="GO:0046166">
    <property type="term" value="P:glyceraldehyde-3-phosphate biosynthetic process"/>
    <property type="evidence" value="ECO:0007669"/>
    <property type="project" value="TreeGrafter"/>
</dbReference>
<dbReference type="CDD" id="cd00311">
    <property type="entry name" value="TIM"/>
    <property type="match status" value="1"/>
</dbReference>
<dbReference type="OrthoDB" id="9809429at2"/>
<dbReference type="PANTHER" id="PTHR21139:SF42">
    <property type="entry name" value="TRIOSEPHOSPHATE ISOMERASE"/>
    <property type="match status" value="1"/>
</dbReference>
<feature type="binding site" evidence="8">
    <location>
        <begin position="230"/>
        <end position="231"/>
    </location>
    <ligand>
        <name>substrate</name>
    </ligand>
</feature>
<comment type="pathway">
    <text evidence="2">Carbohydrate metabolism; erythritol degradation.</text>
</comment>
<comment type="similarity">
    <text evidence="3 8 9">Belongs to the triosephosphate isomerase family.</text>
</comment>
<comment type="pathway">
    <text evidence="1 8 9">Carbohydrate degradation; glycolysis; D-glyceraldehyde 3-phosphate from glycerone phosphate: step 1/1.</text>
</comment>
<dbReference type="InterPro" id="IPR000652">
    <property type="entry name" value="Triosephosphate_isomerase"/>
</dbReference>
<dbReference type="InterPro" id="IPR035990">
    <property type="entry name" value="TIM_sf"/>
</dbReference>
<feature type="active site" description="Electrophile" evidence="8">
    <location>
        <position position="93"/>
    </location>
</feature>
<dbReference type="GO" id="GO:0005829">
    <property type="term" value="C:cytosol"/>
    <property type="evidence" value="ECO:0007669"/>
    <property type="project" value="TreeGrafter"/>
</dbReference>
<name>A0A2I6S688_9RHOO</name>
<evidence type="ECO:0000256" key="2">
    <source>
        <dbReference type="ARBA" id="ARBA00004939"/>
    </source>
</evidence>
<dbReference type="GO" id="GO:0004807">
    <property type="term" value="F:triose-phosphate isomerase activity"/>
    <property type="evidence" value="ECO:0007669"/>
    <property type="project" value="UniProtKB-UniRule"/>
</dbReference>
<proteinExistence type="inferred from homology"/>
<comment type="function">
    <text evidence="8">Involved in the gluconeogenesis. Catalyzes stereospecifically the conversion of dihydroxyacetone phosphate (DHAP) to D-glyceraldehyde-3-phosphate (G3P).</text>
</comment>
<evidence type="ECO:0000256" key="9">
    <source>
        <dbReference type="RuleBase" id="RU363013"/>
    </source>
</evidence>
<keyword evidence="11" id="KW-1185">Reference proteome</keyword>
<evidence type="ECO:0000256" key="7">
    <source>
        <dbReference type="ARBA" id="ARBA00023235"/>
    </source>
</evidence>
<organism evidence="10 11">
    <name type="scientific">Pseudazoarcus pumilus</name>
    <dbReference type="NCBI Taxonomy" id="2067960"/>
    <lineage>
        <taxon>Bacteria</taxon>
        <taxon>Pseudomonadati</taxon>
        <taxon>Pseudomonadota</taxon>
        <taxon>Betaproteobacteria</taxon>
        <taxon>Rhodocyclales</taxon>
        <taxon>Zoogloeaceae</taxon>
        <taxon>Pseudazoarcus</taxon>
    </lineage>
</organism>
<dbReference type="UniPathway" id="UPA00109">
    <property type="reaction ID" value="UER00189"/>
</dbReference>
<evidence type="ECO:0000256" key="8">
    <source>
        <dbReference type="HAMAP-Rule" id="MF_00147"/>
    </source>
</evidence>
<comment type="catalytic activity">
    <reaction evidence="8 9">
        <text>D-glyceraldehyde 3-phosphate = dihydroxyacetone phosphate</text>
        <dbReference type="Rhea" id="RHEA:18585"/>
        <dbReference type="ChEBI" id="CHEBI:57642"/>
        <dbReference type="ChEBI" id="CHEBI:59776"/>
        <dbReference type="EC" id="5.3.1.1"/>
    </reaction>
</comment>
<dbReference type="NCBIfam" id="TIGR00419">
    <property type="entry name" value="tim"/>
    <property type="match status" value="1"/>
</dbReference>
<dbReference type="InterPro" id="IPR013785">
    <property type="entry name" value="Aldolase_TIM"/>
</dbReference>
<dbReference type="HAMAP" id="MF_00147_B">
    <property type="entry name" value="TIM_B"/>
    <property type="match status" value="1"/>
</dbReference>
<feature type="binding site" evidence="8">
    <location>
        <begin position="9"/>
        <end position="11"/>
    </location>
    <ligand>
        <name>substrate</name>
    </ligand>
</feature>
<accession>A0A2I6S688</accession>
<keyword evidence="6 8" id="KW-0324">Glycolysis</keyword>
<feature type="binding site" evidence="8">
    <location>
        <position position="209"/>
    </location>
    <ligand>
        <name>substrate</name>
    </ligand>
</feature>
<dbReference type="PROSITE" id="PS51440">
    <property type="entry name" value="TIM_2"/>
    <property type="match status" value="1"/>
</dbReference>
<keyword evidence="5 8" id="KW-0963">Cytoplasm</keyword>
<sequence length="251" mass="26191">MNPKLVVGNWKMNGRLADNRARVGALRGSVPEGVEVAVCAPFPYLAQLADLVAGSRLEYGAQDVSEFADGACTGQVSAGMLGDFGCRYVIVGHSERRSLAGEDDATVARKAAAALDAGIVPIACIGETAEERDADRVEAVLRRQLDALDCASLASRLDSIVLAYEPVWAIGTGRVATPAQVSQVLALVRAWLAERVARPERVRILYGGSVRAENAAALFDLQDADGALVGGASLDAEEFAAICRAAAPASP</sequence>
<evidence type="ECO:0000256" key="4">
    <source>
        <dbReference type="ARBA" id="ARBA00022432"/>
    </source>
</evidence>
<dbReference type="RefSeq" id="WP_102246841.1">
    <property type="nucleotide sequence ID" value="NZ_CP025682.1"/>
</dbReference>
<dbReference type="InterPro" id="IPR020861">
    <property type="entry name" value="Triosephosphate_isomerase_AS"/>
</dbReference>
<evidence type="ECO:0000256" key="6">
    <source>
        <dbReference type="ARBA" id="ARBA00023152"/>
    </source>
</evidence>
<keyword evidence="7 8" id="KW-0413">Isomerase</keyword>
<evidence type="ECO:0000256" key="1">
    <source>
        <dbReference type="ARBA" id="ARBA00004680"/>
    </source>
</evidence>
<protein>
    <recommendedName>
        <fullName evidence="8 9">Triosephosphate isomerase</fullName>
        <shortName evidence="8">TIM</shortName>
        <shortName evidence="8">TPI</shortName>
        <ecNumber evidence="8 9">5.3.1.1</ecNumber>
    </recommendedName>
    <alternativeName>
        <fullName evidence="8">Triose-phosphate isomerase</fullName>
    </alternativeName>
</protein>
<dbReference type="GO" id="GO:0019563">
    <property type="term" value="P:glycerol catabolic process"/>
    <property type="evidence" value="ECO:0007669"/>
    <property type="project" value="TreeGrafter"/>
</dbReference>
<dbReference type="InterPro" id="IPR022896">
    <property type="entry name" value="TrioseP_Isoase_bac/euk"/>
</dbReference>
<reference evidence="10 11" key="1">
    <citation type="submission" date="2018-01" db="EMBL/GenBank/DDBJ databases">
        <authorList>
            <person name="Fu G.-Y."/>
        </authorList>
    </citation>
    <scope>NUCLEOTIDE SEQUENCE [LARGE SCALE GENOMIC DNA]</scope>
    <source>
        <strain evidence="10 11">SY39</strain>
    </source>
</reference>
<dbReference type="EMBL" id="CP025682">
    <property type="protein sequence ID" value="AUN94774.1"/>
    <property type="molecule type" value="Genomic_DNA"/>
</dbReference>
<dbReference type="Proteomes" id="UP000242205">
    <property type="component" value="Chromosome"/>
</dbReference>
<dbReference type="KEGG" id="atw:C0099_07405"/>
<dbReference type="GO" id="GO:0006096">
    <property type="term" value="P:glycolytic process"/>
    <property type="evidence" value="ECO:0007669"/>
    <property type="project" value="UniProtKB-UniRule"/>
</dbReference>
<gene>
    <name evidence="8" type="primary">tpiA</name>
    <name evidence="10" type="ORF">C0099_07405</name>
</gene>
<dbReference type="AlphaFoldDB" id="A0A2I6S688"/>
<dbReference type="GO" id="GO:0006094">
    <property type="term" value="P:gluconeogenesis"/>
    <property type="evidence" value="ECO:0007669"/>
    <property type="project" value="UniProtKB-UniRule"/>
</dbReference>
<dbReference type="PROSITE" id="PS00171">
    <property type="entry name" value="TIM_1"/>
    <property type="match status" value="1"/>
</dbReference>
<dbReference type="UniPathway" id="UPA00138"/>
<comment type="subcellular location">
    <subcellularLocation>
        <location evidence="8 9">Cytoplasm</location>
    </subcellularLocation>
</comment>
<comment type="subunit">
    <text evidence="8 9">Homodimer.</text>
</comment>
<evidence type="ECO:0000256" key="3">
    <source>
        <dbReference type="ARBA" id="ARBA00007422"/>
    </source>
</evidence>
<evidence type="ECO:0000313" key="10">
    <source>
        <dbReference type="EMBL" id="AUN94774.1"/>
    </source>
</evidence>
<dbReference type="EC" id="5.3.1.1" evidence="8 9"/>
<dbReference type="FunFam" id="3.20.20.70:FF:000016">
    <property type="entry name" value="Triosephosphate isomerase"/>
    <property type="match status" value="1"/>
</dbReference>
<evidence type="ECO:0000256" key="5">
    <source>
        <dbReference type="ARBA" id="ARBA00022490"/>
    </source>
</evidence>
<feature type="active site" description="Proton acceptor" evidence="8">
    <location>
        <position position="165"/>
    </location>
</feature>
<keyword evidence="4 8" id="KW-0312">Gluconeogenesis</keyword>
<comment type="pathway">
    <text evidence="8 9">Carbohydrate biosynthesis; gluconeogenesis.</text>
</comment>
<dbReference type="PANTHER" id="PTHR21139">
    <property type="entry name" value="TRIOSEPHOSPHATE ISOMERASE"/>
    <property type="match status" value="1"/>
</dbReference>
<evidence type="ECO:0000313" key="11">
    <source>
        <dbReference type="Proteomes" id="UP000242205"/>
    </source>
</evidence>
<dbReference type="SUPFAM" id="SSF51351">
    <property type="entry name" value="Triosephosphate isomerase (TIM)"/>
    <property type="match status" value="1"/>
</dbReference>
<feature type="binding site" evidence="8">
    <location>
        <position position="171"/>
    </location>
    <ligand>
        <name>substrate</name>
    </ligand>
</feature>
<dbReference type="Pfam" id="PF00121">
    <property type="entry name" value="TIM"/>
    <property type="match status" value="1"/>
</dbReference>